<feature type="region of interest" description="Disordered" evidence="1">
    <location>
        <begin position="132"/>
        <end position="200"/>
    </location>
</feature>
<sequence>MTADAEKKVITINVKLLPKYHSDHAQLTRYQLGHRKDYVGKLTRVKCSPSDTIKELKAQIEKERGSPVQYVKRGGTPTGVILSDDATLESLGLDYDMSVYEHLWEDSDENQEKFVVDREKVREMVGMFMMEHPDIGRHGPEVTGEAEDPKDWTAKNLKKRENMEKEVQKERERKQKRREEEAAKATAAAKAAKEGKPVAA</sequence>
<dbReference type="KEGG" id="mpp:MICPUCDRAFT_57416"/>
<name>C1MQU5_MICPC</name>
<evidence type="ECO:0000256" key="1">
    <source>
        <dbReference type="SAM" id="MobiDB-lite"/>
    </source>
</evidence>
<gene>
    <name evidence="3" type="ORF">MICPUCDRAFT_57416</name>
</gene>
<dbReference type="AlphaFoldDB" id="C1MQU5"/>
<dbReference type="Gene3D" id="3.10.20.90">
    <property type="entry name" value="Phosphatidylinositol 3-kinase Catalytic Subunit, Chain A, domain 1"/>
    <property type="match status" value="1"/>
</dbReference>
<dbReference type="RefSeq" id="XP_003057817.1">
    <property type="nucleotide sequence ID" value="XM_003057771.1"/>
</dbReference>
<proteinExistence type="predicted"/>
<dbReference type="GeneID" id="9683628"/>
<dbReference type="PROSITE" id="PS50053">
    <property type="entry name" value="UBIQUITIN_2"/>
    <property type="match status" value="1"/>
</dbReference>
<dbReference type="Proteomes" id="UP000001876">
    <property type="component" value="Unassembled WGS sequence"/>
</dbReference>
<feature type="compositionally biased region" description="Basic and acidic residues" evidence="1">
    <location>
        <begin position="191"/>
        <end position="200"/>
    </location>
</feature>
<dbReference type="InterPro" id="IPR000626">
    <property type="entry name" value="Ubiquitin-like_dom"/>
</dbReference>
<protein>
    <submittedName>
        <fullName evidence="3">Predicted protein</fullName>
    </submittedName>
</protein>
<evidence type="ECO:0000313" key="4">
    <source>
        <dbReference type="Proteomes" id="UP000001876"/>
    </source>
</evidence>
<dbReference type="OrthoDB" id="10573794at2759"/>
<dbReference type="OMA" id="YVWEDSE"/>
<feature type="compositionally biased region" description="Basic and acidic residues" evidence="1">
    <location>
        <begin position="147"/>
        <end position="183"/>
    </location>
</feature>
<accession>C1MQU5</accession>
<feature type="domain" description="Ubiquitin-like" evidence="2">
    <location>
        <begin position="10"/>
        <end position="100"/>
    </location>
</feature>
<dbReference type="InterPro" id="IPR029071">
    <property type="entry name" value="Ubiquitin-like_domsf"/>
</dbReference>
<reference evidence="3 4" key="1">
    <citation type="journal article" date="2009" name="Science">
        <title>Green evolution and dynamic adaptations revealed by genomes of the marine picoeukaryotes Micromonas.</title>
        <authorList>
            <person name="Worden A.Z."/>
            <person name="Lee J.H."/>
            <person name="Mock T."/>
            <person name="Rouze P."/>
            <person name="Simmons M.P."/>
            <person name="Aerts A.L."/>
            <person name="Allen A.E."/>
            <person name="Cuvelier M.L."/>
            <person name="Derelle E."/>
            <person name="Everett M.V."/>
            <person name="Foulon E."/>
            <person name="Grimwood J."/>
            <person name="Gundlach H."/>
            <person name="Henrissat B."/>
            <person name="Napoli C."/>
            <person name="McDonald S.M."/>
            <person name="Parker M.S."/>
            <person name="Rombauts S."/>
            <person name="Salamov A."/>
            <person name="Von Dassow P."/>
            <person name="Badger J.H."/>
            <person name="Coutinho P.M."/>
            <person name="Demir E."/>
            <person name="Dubchak I."/>
            <person name="Gentemann C."/>
            <person name="Eikrem W."/>
            <person name="Gready J.E."/>
            <person name="John U."/>
            <person name="Lanier W."/>
            <person name="Lindquist E.A."/>
            <person name="Lucas S."/>
            <person name="Mayer K.F."/>
            <person name="Moreau H."/>
            <person name="Not F."/>
            <person name="Otillar R."/>
            <person name="Panaud O."/>
            <person name="Pangilinan J."/>
            <person name="Paulsen I."/>
            <person name="Piegu B."/>
            <person name="Poliakov A."/>
            <person name="Robbens S."/>
            <person name="Schmutz J."/>
            <person name="Toulza E."/>
            <person name="Wyss T."/>
            <person name="Zelensky A."/>
            <person name="Zhou K."/>
            <person name="Armbrust E.V."/>
            <person name="Bhattacharya D."/>
            <person name="Goodenough U.W."/>
            <person name="Van de Peer Y."/>
            <person name="Grigoriev I.V."/>
        </authorList>
    </citation>
    <scope>NUCLEOTIDE SEQUENCE [LARGE SCALE GENOMIC DNA]</scope>
    <source>
        <strain evidence="3 4">CCMP1545</strain>
    </source>
</reference>
<evidence type="ECO:0000259" key="2">
    <source>
        <dbReference type="PROSITE" id="PS50053"/>
    </source>
</evidence>
<dbReference type="SUPFAM" id="SSF54236">
    <property type="entry name" value="Ubiquitin-like"/>
    <property type="match status" value="1"/>
</dbReference>
<keyword evidence="4" id="KW-1185">Reference proteome</keyword>
<dbReference type="EMBL" id="GG663738">
    <property type="protein sequence ID" value="EEH57768.1"/>
    <property type="molecule type" value="Genomic_DNA"/>
</dbReference>
<organism evidence="4">
    <name type="scientific">Micromonas pusilla (strain CCMP1545)</name>
    <name type="common">Picoplanktonic green alga</name>
    <dbReference type="NCBI Taxonomy" id="564608"/>
    <lineage>
        <taxon>Eukaryota</taxon>
        <taxon>Viridiplantae</taxon>
        <taxon>Chlorophyta</taxon>
        <taxon>Mamiellophyceae</taxon>
        <taxon>Mamiellales</taxon>
        <taxon>Mamiellaceae</taxon>
        <taxon>Micromonas</taxon>
    </lineage>
</organism>
<evidence type="ECO:0000313" key="3">
    <source>
        <dbReference type="EMBL" id="EEH57768.1"/>
    </source>
</evidence>